<name>A0A418KU15_9ACTN</name>
<dbReference type="PANTHER" id="PTHR30289:SF1">
    <property type="entry name" value="PEBP (PHOSPHATIDYLETHANOLAMINE-BINDING PROTEIN) FAMILY PROTEIN"/>
    <property type="match status" value="1"/>
</dbReference>
<dbReference type="Gene3D" id="3.90.280.10">
    <property type="entry name" value="PEBP-like"/>
    <property type="match status" value="1"/>
</dbReference>
<comment type="caution">
    <text evidence="3">The sequence shown here is derived from an EMBL/GenBank/DDBJ whole genome shotgun (WGS) entry which is preliminary data.</text>
</comment>
<dbReference type="RefSeq" id="WP_119659415.1">
    <property type="nucleotide sequence ID" value="NZ_QUAL01000068.1"/>
</dbReference>
<reference evidence="3 4" key="1">
    <citation type="submission" date="2018-09" db="EMBL/GenBank/DDBJ databases">
        <title>Isolation, diversity and antifungal activity of actinobacteria from wheat.</title>
        <authorList>
            <person name="Han C."/>
        </authorList>
    </citation>
    <scope>NUCLEOTIDE SEQUENCE [LARGE SCALE GENOMIC DNA]</scope>
    <source>
        <strain evidence="3 4">NEAU-YY265</strain>
    </source>
</reference>
<evidence type="ECO:0000256" key="1">
    <source>
        <dbReference type="ARBA" id="ARBA00007120"/>
    </source>
</evidence>
<proteinExistence type="inferred from homology"/>
<evidence type="ECO:0000313" key="4">
    <source>
        <dbReference type="Proteomes" id="UP000284057"/>
    </source>
</evidence>
<protein>
    <submittedName>
        <fullName evidence="3">YbhB/YbcL family Raf kinase inhibitor-like protein</fullName>
    </submittedName>
</protein>
<gene>
    <name evidence="3" type="ORF">DY240_07995</name>
</gene>
<sequence length="150" mass="16250">MAGIELRSPDFSDHTAIPGRHGHDEENVSPSLEWIGVPTDAVELLLLCEDPDAPRGPFLHWLVTGIDAHSGGVPEHQTPPGGRAWRNGFGEIGWGGPAPPPGDPAHRYFFRLYALSAPVELPDDPTVEDVYRAADAAMIERGTLVGLFQR</sequence>
<organism evidence="3 4">
    <name type="scientific">Jiangella rhizosphaerae</name>
    <dbReference type="NCBI Taxonomy" id="2293569"/>
    <lineage>
        <taxon>Bacteria</taxon>
        <taxon>Bacillati</taxon>
        <taxon>Actinomycetota</taxon>
        <taxon>Actinomycetes</taxon>
        <taxon>Jiangellales</taxon>
        <taxon>Jiangellaceae</taxon>
        <taxon>Jiangella</taxon>
    </lineage>
</organism>
<dbReference type="AlphaFoldDB" id="A0A418KU15"/>
<dbReference type="SUPFAM" id="SSF49777">
    <property type="entry name" value="PEBP-like"/>
    <property type="match status" value="1"/>
</dbReference>
<dbReference type="EMBL" id="QUAL01000068">
    <property type="protein sequence ID" value="RIQ29629.1"/>
    <property type="molecule type" value="Genomic_DNA"/>
</dbReference>
<dbReference type="Proteomes" id="UP000284057">
    <property type="component" value="Unassembled WGS sequence"/>
</dbReference>
<feature type="region of interest" description="Disordered" evidence="2">
    <location>
        <begin position="1"/>
        <end position="29"/>
    </location>
</feature>
<comment type="similarity">
    <text evidence="1">Belongs to the UPF0098 family.</text>
</comment>
<dbReference type="InterPro" id="IPR036610">
    <property type="entry name" value="PEBP-like_sf"/>
</dbReference>
<dbReference type="InterPro" id="IPR005247">
    <property type="entry name" value="YbhB_YbcL/LppC-like"/>
</dbReference>
<dbReference type="NCBIfam" id="TIGR00481">
    <property type="entry name" value="YbhB/YbcL family Raf kinase inhibitor-like protein"/>
    <property type="match status" value="1"/>
</dbReference>
<dbReference type="OrthoDB" id="9797506at2"/>
<keyword evidence="4" id="KW-1185">Reference proteome</keyword>
<dbReference type="InterPro" id="IPR008914">
    <property type="entry name" value="PEBP"/>
</dbReference>
<accession>A0A418KU15</accession>
<dbReference type="CDD" id="cd00865">
    <property type="entry name" value="PEBP_bact_arch"/>
    <property type="match status" value="1"/>
</dbReference>
<dbReference type="Pfam" id="PF01161">
    <property type="entry name" value="PBP"/>
    <property type="match status" value="1"/>
</dbReference>
<dbReference type="PANTHER" id="PTHR30289">
    <property type="entry name" value="UNCHARACTERIZED PROTEIN YBCL-RELATED"/>
    <property type="match status" value="1"/>
</dbReference>
<evidence type="ECO:0000313" key="3">
    <source>
        <dbReference type="EMBL" id="RIQ29629.1"/>
    </source>
</evidence>
<evidence type="ECO:0000256" key="2">
    <source>
        <dbReference type="SAM" id="MobiDB-lite"/>
    </source>
</evidence>